<keyword evidence="6 9" id="KW-0822">Tryptophan biosynthesis</keyword>
<dbReference type="SUPFAM" id="SSF51366">
    <property type="entry name" value="Ribulose-phoshate binding barrel"/>
    <property type="match status" value="1"/>
</dbReference>
<dbReference type="InterPro" id="IPR044643">
    <property type="entry name" value="TrpF_fam"/>
</dbReference>
<keyword evidence="5 9" id="KW-0028">Amino-acid biosynthesis</keyword>
<accession>A0ABV6DQB4</accession>
<dbReference type="InterPro" id="IPR011060">
    <property type="entry name" value="RibuloseP-bd_barrel"/>
</dbReference>
<evidence type="ECO:0000256" key="1">
    <source>
        <dbReference type="ARBA" id="ARBA00001164"/>
    </source>
</evidence>
<proteinExistence type="inferred from homology"/>
<evidence type="ECO:0000256" key="5">
    <source>
        <dbReference type="ARBA" id="ARBA00022605"/>
    </source>
</evidence>
<comment type="caution">
    <text evidence="11">The sequence shown here is derived from an EMBL/GenBank/DDBJ whole genome shotgun (WGS) entry which is preliminary data.</text>
</comment>
<keyword evidence="12" id="KW-1185">Reference proteome</keyword>
<evidence type="ECO:0000259" key="10">
    <source>
        <dbReference type="Pfam" id="PF00697"/>
    </source>
</evidence>
<feature type="domain" description="N-(5'phosphoribosyl) anthranilate isomerase (PRAI)" evidence="10">
    <location>
        <begin position="4"/>
        <end position="223"/>
    </location>
</feature>
<dbReference type="CDD" id="cd00405">
    <property type="entry name" value="PRAI"/>
    <property type="match status" value="1"/>
</dbReference>
<dbReference type="Pfam" id="PF00697">
    <property type="entry name" value="PRAI"/>
    <property type="match status" value="1"/>
</dbReference>
<organism evidence="11 12">
    <name type="scientific">Paenibacillus chartarius</name>
    <dbReference type="NCBI Taxonomy" id="747481"/>
    <lineage>
        <taxon>Bacteria</taxon>
        <taxon>Bacillati</taxon>
        <taxon>Bacillota</taxon>
        <taxon>Bacilli</taxon>
        <taxon>Bacillales</taxon>
        <taxon>Paenibacillaceae</taxon>
        <taxon>Paenibacillus</taxon>
    </lineage>
</organism>
<dbReference type="EMBL" id="JBHLWN010000077">
    <property type="protein sequence ID" value="MFC0214846.1"/>
    <property type="molecule type" value="Genomic_DNA"/>
</dbReference>
<keyword evidence="8 9" id="KW-0413">Isomerase</keyword>
<keyword evidence="7 9" id="KW-0057">Aromatic amino acid biosynthesis</keyword>
<dbReference type="Gene3D" id="3.20.20.70">
    <property type="entry name" value="Aldolase class I"/>
    <property type="match status" value="1"/>
</dbReference>
<dbReference type="PANTHER" id="PTHR42894">
    <property type="entry name" value="N-(5'-PHOSPHORIBOSYL)ANTHRANILATE ISOMERASE"/>
    <property type="match status" value="1"/>
</dbReference>
<evidence type="ECO:0000256" key="8">
    <source>
        <dbReference type="ARBA" id="ARBA00023235"/>
    </source>
</evidence>
<evidence type="ECO:0000256" key="6">
    <source>
        <dbReference type="ARBA" id="ARBA00022822"/>
    </source>
</evidence>
<dbReference type="InterPro" id="IPR001240">
    <property type="entry name" value="PRAI_dom"/>
</dbReference>
<evidence type="ECO:0000256" key="9">
    <source>
        <dbReference type="HAMAP-Rule" id="MF_00135"/>
    </source>
</evidence>
<dbReference type="HAMAP" id="MF_00135">
    <property type="entry name" value="PRAI"/>
    <property type="match status" value="1"/>
</dbReference>
<evidence type="ECO:0000256" key="4">
    <source>
        <dbReference type="ARBA" id="ARBA00022272"/>
    </source>
</evidence>
<comment type="similarity">
    <text evidence="9">Belongs to the TrpF family.</text>
</comment>
<dbReference type="GO" id="GO:0016853">
    <property type="term" value="F:isomerase activity"/>
    <property type="evidence" value="ECO:0007669"/>
    <property type="project" value="UniProtKB-KW"/>
</dbReference>
<sequence>MATVKICGVRTPETVRELRRLSVDHIGFVFAKSKRQVSAEEAGALIRELHDGVSGGESERPLAVGVFVDPSMEQLEAIMDKAPLDVIQLHGSESPELCAAVKQRIGVRVFKAVSLERESRDIPSAENIAGRLDRYRGAVDAILLDTHDPVYGGGSGTTFAWECIPPYQVWAREAGVQLLVAGGLTPDNVDNLVSSFGPDGVDVSSGVETEGTKDLDKIRKFVERVKRS</sequence>
<protein>
    <recommendedName>
        <fullName evidence="4 9">N-(5'-phosphoribosyl)anthranilate isomerase</fullName>
        <shortName evidence="9">PRAI</shortName>
        <ecNumber evidence="3 9">5.3.1.24</ecNumber>
    </recommendedName>
</protein>
<comment type="catalytic activity">
    <reaction evidence="1 9">
        <text>N-(5-phospho-beta-D-ribosyl)anthranilate = 1-(2-carboxyphenylamino)-1-deoxy-D-ribulose 5-phosphate</text>
        <dbReference type="Rhea" id="RHEA:21540"/>
        <dbReference type="ChEBI" id="CHEBI:18277"/>
        <dbReference type="ChEBI" id="CHEBI:58613"/>
        <dbReference type="EC" id="5.3.1.24"/>
    </reaction>
</comment>
<comment type="pathway">
    <text evidence="2 9">Amino-acid biosynthesis; L-tryptophan biosynthesis; L-tryptophan from chorismate: step 3/5.</text>
</comment>
<gene>
    <name evidence="9" type="primary">trpF</name>
    <name evidence="11" type="ORF">ACFFK0_20775</name>
</gene>
<dbReference type="EC" id="5.3.1.24" evidence="3 9"/>
<dbReference type="PANTHER" id="PTHR42894:SF1">
    <property type="entry name" value="N-(5'-PHOSPHORIBOSYL)ANTHRANILATE ISOMERASE"/>
    <property type="match status" value="1"/>
</dbReference>
<reference evidence="11 12" key="1">
    <citation type="submission" date="2024-09" db="EMBL/GenBank/DDBJ databases">
        <authorList>
            <person name="Sun Q."/>
            <person name="Mori K."/>
        </authorList>
    </citation>
    <scope>NUCLEOTIDE SEQUENCE [LARGE SCALE GENOMIC DNA]</scope>
    <source>
        <strain evidence="11 12">CCM 7759</strain>
    </source>
</reference>
<evidence type="ECO:0000256" key="2">
    <source>
        <dbReference type="ARBA" id="ARBA00004664"/>
    </source>
</evidence>
<dbReference type="Proteomes" id="UP001589776">
    <property type="component" value="Unassembled WGS sequence"/>
</dbReference>
<evidence type="ECO:0000256" key="3">
    <source>
        <dbReference type="ARBA" id="ARBA00012572"/>
    </source>
</evidence>
<evidence type="ECO:0000256" key="7">
    <source>
        <dbReference type="ARBA" id="ARBA00023141"/>
    </source>
</evidence>
<dbReference type="RefSeq" id="WP_377472267.1">
    <property type="nucleotide sequence ID" value="NZ_JBHLWN010000077.1"/>
</dbReference>
<evidence type="ECO:0000313" key="11">
    <source>
        <dbReference type="EMBL" id="MFC0214846.1"/>
    </source>
</evidence>
<dbReference type="InterPro" id="IPR013785">
    <property type="entry name" value="Aldolase_TIM"/>
</dbReference>
<evidence type="ECO:0000313" key="12">
    <source>
        <dbReference type="Proteomes" id="UP001589776"/>
    </source>
</evidence>
<name>A0ABV6DQB4_9BACL</name>